<proteinExistence type="predicted"/>
<keyword evidence="3" id="KW-1185">Reference proteome</keyword>
<dbReference type="InterPro" id="IPR018449">
    <property type="entry name" value="NIL_domain"/>
</dbReference>
<name>A0ABV5G2R9_9MICC</name>
<accession>A0ABV5G2R9</accession>
<dbReference type="EMBL" id="JBHMFI010000001">
    <property type="protein sequence ID" value="MFB9073214.1"/>
    <property type="molecule type" value="Genomic_DNA"/>
</dbReference>
<evidence type="ECO:0000313" key="3">
    <source>
        <dbReference type="Proteomes" id="UP001589575"/>
    </source>
</evidence>
<reference evidence="2 3" key="1">
    <citation type="submission" date="2024-09" db="EMBL/GenBank/DDBJ databases">
        <authorList>
            <person name="Sun Q."/>
            <person name="Mori K."/>
        </authorList>
    </citation>
    <scope>NUCLEOTIDE SEQUENCE [LARGE SCALE GENOMIC DNA]</scope>
    <source>
        <strain evidence="2 3">CCM 7609</strain>
    </source>
</reference>
<dbReference type="SUPFAM" id="SSF55021">
    <property type="entry name" value="ACT-like"/>
    <property type="match status" value="1"/>
</dbReference>
<protein>
    <submittedName>
        <fullName evidence="2">NIL domain-containing protein</fullName>
    </submittedName>
</protein>
<dbReference type="Proteomes" id="UP001589575">
    <property type="component" value="Unassembled WGS sequence"/>
</dbReference>
<dbReference type="Gene3D" id="3.30.70.260">
    <property type="match status" value="1"/>
</dbReference>
<comment type="caution">
    <text evidence="2">The sequence shown here is derived from an EMBL/GenBank/DDBJ whole genome shotgun (WGS) entry which is preliminary data.</text>
</comment>
<dbReference type="InterPro" id="IPR045865">
    <property type="entry name" value="ACT-like_dom_sf"/>
</dbReference>
<feature type="domain" description="NIL" evidence="1">
    <location>
        <begin position="1"/>
        <end position="69"/>
    </location>
</feature>
<evidence type="ECO:0000313" key="2">
    <source>
        <dbReference type="EMBL" id="MFB9073214.1"/>
    </source>
</evidence>
<gene>
    <name evidence="2" type="ORF">ACFFX0_19235</name>
</gene>
<dbReference type="SMART" id="SM00930">
    <property type="entry name" value="NIL"/>
    <property type="match status" value="1"/>
</dbReference>
<sequence length="71" mass="7231">MSFTDEGATEARVFGALARAGVDFNLVYGGVDSIQGRVYGLLTIAVRGDAAAVDEAISSIGSGVTVEEVHA</sequence>
<dbReference type="Pfam" id="PF09383">
    <property type="entry name" value="NIL"/>
    <property type="match status" value="1"/>
</dbReference>
<organism evidence="2 3">
    <name type="scientific">Citricoccus parietis</name>
    <dbReference type="NCBI Taxonomy" id="592307"/>
    <lineage>
        <taxon>Bacteria</taxon>
        <taxon>Bacillati</taxon>
        <taxon>Actinomycetota</taxon>
        <taxon>Actinomycetes</taxon>
        <taxon>Micrococcales</taxon>
        <taxon>Micrococcaceae</taxon>
        <taxon>Citricoccus</taxon>
    </lineage>
</organism>
<evidence type="ECO:0000259" key="1">
    <source>
        <dbReference type="SMART" id="SM00930"/>
    </source>
</evidence>